<evidence type="ECO:0000256" key="2">
    <source>
        <dbReference type="ARBA" id="ARBA00022737"/>
    </source>
</evidence>
<name>A0A5N5JSY7_PANHP</name>
<dbReference type="InterPro" id="IPR002049">
    <property type="entry name" value="LE_dom"/>
</dbReference>
<dbReference type="SUPFAM" id="SSF57196">
    <property type="entry name" value="EGF/Laminin"/>
    <property type="match status" value="5"/>
</dbReference>
<comment type="caution">
    <text evidence="6">Lacks conserved residue(s) required for the propagation of feature annotation.</text>
</comment>
<keyword evidence="5 6" id="KW-0424">Laminin EGF-like domain</keyword>
<feature type="transmembrane region" description="Helical" evidence="7">
    <location>
        <begin position="446"/>
        <end position="472"/>
    </location>
</feature>
<feature type="disulfide bond" evidence="6">
    <location>
        <begin position="218"/>
        <end position="227"/>
    </location>
</feature>
<dbReference type="InterPro" id="IPR056863">
    <property type="entry name" value="LMN_ATRN_NET-like_EGF"/>
</dbReference>
<dbReference type="FunFam" id="2.10.25.10:FF:000067">
    <property type="entry name" value="Laminin subunit gamma 1"/>
    <property type="match status" value="1"/>
</dbReference>
<dbReference type="CDD" id="cd00055">
    <property type="entry name" value="EGF_Lam"/>
    <property type="match status" value="4"/>
</dbReference>
<keyword evidence="7" id="KW-0472">Membrane</keyword>
<dbReference type="EMBL" id="VFJC01000028">
    <property type="protein sequence ID" value="KAB5522458.1"/>
    <property type="molecule type" value="Genomic_DNA"/>
</dbReference>
<dbReference type="GO" id="GO:0009888">
    <property type="term" value="P:tissue development"/>
    <property type="evidence" value="ECO:0007669"/>
    <property type="project" value="TreeGrafter"/>
</dbReference>
<dbReference type="PRINTS" id="PR00011">
    <property type="entry name" value="EGFLAMININ"/>
</dbReference>
<dbReference type="InterPro" id="IPR050440">
    <property type="entry name" value="Laminin/Netrin_ECM"/>
</dbReference>
<protein>
    <recommendedName>
        <fullName evidence="9">Laminin EGF-like domain-containing protein</fullName>
    </recommendedName>
</protein>
<evidence type="ECO:0000256" key="7">
    <source>
        <dbReference type="SAM" id="Phobius"/>
    </source>
</evidence>
<sequence>MLVFPVFELLLLACAAGWSRALRSHGRSVARHARAVSDNQLEVFGTTTIPNHLPEEKLALLTSAPFLTTPEDSSRTTTVTTTVASLPKTMAPTVQNSTKLNISLTTTFTSPTYPQNITTVATTDFTTTTTNNNNNNSTPELTTKKGPQCNCSADGSVDPDRCDPLTGSCKCLHGYSGLHCEQCYSGYFRNHAGGCQPCDCDSSGAAGPQCDSSGVCQCKTGVYGDKCDDCRPGFFNFSSTGCQACQCNNHSSTCDKQSGVCLNCQGNTRGPSCTECKPNFYRERGSSPRKSCLPCPCSSVTSSGNCTLDAVGRPVCDQCNPEYEGSNCEHCRDGYYNADSICVPCECNGNAEPSSAPRVCHPDTGHCLNCSYNTTGPHCQLCAPGFTGDALARNCTAIVPTTPVYTSSMTPSPNVTDQLPTSSTALLSSLTSPTANSTSSPEGLSWAQFNVIVLAVIITLILALLGAAGGIYTYRQYQNRKINAPFWTIELKEDNISFSSYHDSLTNADASGLLDDEACEAASNGQLTLNSPGSLYMP</sequence>
<evidence type="ECO:0000256" key="8">
    <source>
        <dbReference type="SAM" id="SignalP"/>
    </source>
</evidence>
<evidence type="ECO:0000256" key="3">
    <source>
        <dbReference type="ARBA" id="ARBA00023157"/>
    </source>
</evidence>
<feature type="signal peptide" evidence="8">
    <location>
        <begin position="1"/>
        <end position="21"/>
    </location>
</feature>
<dbReference type="GO" id="GO:0005604">
    <property type="term" value="C:basement membrane"/>
    <property type="evidence" value="ECO:0007669"/>
    <property type="project" value="TreeGrafter"/>
</dbReference>
<evidence type="ECO:0000256" key="5">
    <source>
        <dbReference type="ARBA" id="ARBA00023292"/>
    </source>
</evidence>
<dbReference type="Gene3D" id="2.10.25.10">
    <property type="entry name" value="Laminin"/>
    <property type="match status" value="5"/>
</dbReference>
<evidence type="ECO:0000313" key="11">
    <source>
        <dbReference type="Proteomes" id="UP000327468"/>
    </source>
</evidence>
<organism evidence="10 11">
    <name type="scientific">Pangasianodon hypophthalmus</name>
    <name type="common">Striped catfish</name>
    <name type="synonym">Helicophagus hypophthalmus</name>
    <dbReference type="NCBI Taxonomy" id="310915"/>
    <lineage>
        <taxon>Eukaryota</taxon>
        <taxon>Metazoa</taxon>
        <taxon>Chordata</taxon>
        <taxon>Craniata</taxon>
        <taxon>Vertebrata</taxon>
        <taxon>Euteleostomi</taxon>
        <taxon>Actinopterygii</taxon>
        <taxon>Neopterygii</taxon>
        <taxon>Teleostei</taxon>
        <taxon>Ostariophysi</taxon>
        <taxon>Siluriformes</taxon>
        <taxon>Pangasiidae</taxon>
        <taxon>Pangasianodon</taxon>
    </lineage>
</organism>
<dbReference type="Pfam" id="PF24973">
    <property type="entry name" value="EGF_LMN_ATRN"/>
    <property type="match status" value="1"/>
</dbReference>
<dbReference type="GO" id="GO:0007411">
    <property type="term" value="P:axon guidance"/>
    <property type="evidence" value="ECO:0007669"/>
    <property type="project" value="TreeGrafter"/>
</dbReference>
<feature type="domain" description="Laminin EGF-like" evidence="9">
    <location>
        <begin position="149"/>
        <end position="197"/>
    </location>
</feature>
<accession>A0A5N5JSY7</accession>
<dbReference type="Pfam" id="PF00053">
    <property type="entry name" value="EGF_laminin"/>
    <property type="match status" value="4"/>
</dbReference>
<proteinExistence type="predicted"/>
<keyword evidence="3 6" id="KW-1015">Disulfide bond</keyword>
<dbReference type="PROSITE" id="PS50027">
    <property type="entry name" value="EGF_LAM_2"/>
    <property type="match status" value="3"/>
</dbReference>
<keyword evidence="4" id="KW-0325">Glycoprotein</keyword>
<keyword evidence="7" id="KW-1133">Transmembrane helix</keyword>
<feature type="domain" description="Laminin EGF-like" evidence="9">
    <location>
        <begin position="198"/>
        <end position="244"/>
    </location>
</feature>
<gene>
    <name evidence="10" type="ORF">PHYPO_G00159740</name>
</gene>
<reference evidence="10 11" key="1">
    <citation type="submission" date="2019-06" db="EMBL/GenBank/DDBJ databases">
        <title>A chromosome-scale genome assembly of the striped catfish, Pangasianodon hypophthalmus.</title>
        <authorList>
            <person name="Wen M."/>
            <person name="Zahm M."/>
            <person name="Roques C."/>
            <person name="Cabau C."/>
            <person name="Klopp C."/>
            <person name="Donnadieu C."/>
            <person name="Jouanno E."/>
            <person name="Avarre J.-C."/>
            <person name="Campet M."/>
            <person name="Ha T.T.T."/>
            <person name="Dugue R."/>
            <person name="Lampietro C."/>
            <person name="Louis A."/>
            <person name="Herpin A."/>
            <person name="Echchiki A."/>
            <person name="Berthelot C."/>
            <person name="Parey E."/>
            <person name="Roest-Crollius H."/>
            <person name="Braasch I."/>
            <person name="Postlethwait J."/>
            <person name="Bobe J."/>
            <person name="Montfort J."/>
            <person name="Bouchez O."/>
            <person name="Begum T."/>
            <person name="Schartl M."/>
            <person name="Guiguen Y."/>
        </authorList>
    </citation>
    <scope>NUCLEOTIDE SEQUENCE [LARGE SCALE GENOMIC DNA]</scope>
    <source>
        <strain evidence="10 11">Indonesia</strain>
        <tissue evidence="10">Blood</tissue>
    </source>
</reference>
<comment type="caution">
    <text evidence="10">The sequence shown here is derived from an EMBL/GenBank/DDBJ whole genome shotgun (WGS) entry which is preliminary data.</text>
</comment>
<evidence type="ECO:0000313" key="10">
    <source>
        <dbReference type="EMBL" id="KAB5522458.1"/>
    </source>
</evidence>
<keyword evidence="7" id="KW-0812">Transmembrane</keyword>
<dbReference type="GO" id="GO:0009887">
    <property type="term" value="P:animal organ morphogenesis"/>
    <property type="evidence" value="ECO:0007669"/>
    <property type="project" value="TreeGrafter"/>
</dbReference>
<dbReference type="SMART" id="SM00181">
    <property type="entry name" value="EGF"/>
    <property type="match status" value="5"/>
</dbReference>
<evidence type="ECO:0000259" key="9">
    <source>
        <dbReference type="PROSITE" id="PS50027"/>
    </source>
</evidence>
<keyword evidence="2" id="KW-0677">Repeat</keyword>
<dbReference type="GO" id="GO:0005201">
    <property type="term" value="F:extracellular matrix structural constituent"/>
    <property type="evidence" value="ECO:0007669"/>
    <property type="project" value="TreeGrafter"/>
</dbReference>
<dbReference type="AlphaFoldDB" id="A0A5N5JSY7"/>
<dbReference type="Proteomes" id="UP000327468">
    <property type="component" value="Chromosome 27"/>
</dbReference>
<keyword evidence="1 8" id="KW-0732">Signal</keyword>
<dbReference type="PANTHER" id="PTHR10574">
    <property type="entry name" value="NETRIN/LAMININ-RELATED"/>
    <property type="match status" value="1"/>
</dbReference>
<dbReference type="PANTHER" id="PTHR10574:SF445">
    <property type="entry name" value="LAMININ SUBUNIT ALPHA 3"/>
    <property type="match status" value="1"/>
</dbReference>
<evidence type="ECO:0000256" key="4">
    <source>
        <dbReference type="ARBA" id="ARBA00023180"/>
    </source>
</evidence>
<feature type="disulfide bond" evidence="6">
    <location>
        <begin position="370"/>
        <end position="379"/>
    </location>
</feature>
<evidence type="ECO:0000256" key="6">
    <source>
        <dbReference type="PROSITE-ProRule" id="PRU00460"/>
    </source>
</evidence>
<feature type="disulfide bond" evidence="6">
    <location>
        <begin position="198"/>
        <end position="210"/>
    </location>
</feature>
<dbReference type="PROSITE" id="PS01248">
    <property type="entry name" value="EGF_LAM_1"/>
    <property type="match status" value="3"/>
</dbReference>
<feature type="chain" id="PRO_5024282597" description="Laminin EGF-like domain-containing protein" evidence="8">
    <location>
        <begin position="22"/>
        <end position="538"/>
    </location>
</feature>
<evidence type="ECO:0000256" key="1">
    <source>
        <dbReference type="ARBA" id="ARBA00022729"/>
    </source>
</evidence>
<dbReference type="InterPro" id="IPR000742">
    <property type="entry name" value="EGF"/>
</dbReference>
<feature type="domain" description="Laminin EGF-like" evidence="9">
    <location>
        <begin position="345"/>
        <end position="397"/>
    </location>
</feature>
<dbReference type="FunFam" id="2.10.25.10:FF:000188">
    <property type="entry name" value="Laminin subunit gamma 2"/>
    <property type="match status" value="3"/>
</dbReference>
<feature type="disulfide bond" evidence="6">
    <location>
        <begin position="171"/>
        <end position="180"/>
    </location>
</feature>
<dbReference type="SMART" id="SM00180">
    <property type="entry name" value="EGF_Lam"/>
    <property type="match status" value="5"/>
</dbReference>
<keyword evidence="11" id="KW-1185">Reference proteome</keyword>